<comment type="catalytic activity">
    <reaction evidence="8">
        <text>L-lysyl(4)-[histone H3] + 3 S-adenosyl-L-methionine = N(6),N(6),N(6)-trimethyl-L-lysyl(4)-[histone H3] + 3 S-adenosyl-L-homocysteine + 3 H(+)</text>
        <dbReference type="Rhea" id="RHEA:60260"/>
        <dbReference type="Rhea" id="RHEA-COMP:15537"/>
        <dbReference type="Rhea" id="RHEA-COMP:15547"/>
        <dbReference type="ChEBI" id="CHEBI:15378"/>
        <dbReference type="ChEBI" id="CHEBI:29969"/>
        <dbReference type="ChEBI" id="CHEBI:57856"/>
        <dbReference type="ChEBI" id="CHEBI:59789"/>
        <dbReference type="ChEBI" id="CHEBI:61961"/>
        <dbReference type="EC" id="2.1.1.354"/>
    </reaction>
</comment>
<feature type="region of interest" description="Disordered" evidence="9">
    <location>
        <begin position="1"/>
        <end position="49"/>
    </location>
</feature>
<evidence type="ECO:0000256" key="4">
    <source>
        <dbReference type="ARBA" id="ARBA00022679"/>
    </source>
</evidence>
<evidence type="ECO:0000256" key="8">
    <source>
        <dbReference type="ARBA" id="ARBA00047571"/>
    </source>
</evidence>
<dbReference type="EMBL" id="GBIH01000795">
    <property type="protein sequence ID" value="JAC93915.1"/>
    <property type="molecule type" value="mRNA"/>
</dbReference>
<sequence length="170" mass="18572">MDVKEKARFKQPGSCMPQHETQDPTSKARVACPSQAGKPDPTSAGYSLPSGRLRWSATCSSSTSSSSARSSSSFAKSRIHDWGLFALEPIAADEMVIEYVGQMVRPVMADRRVAARTPEIGIGSSYRVPGGRRRPSSTPQTCGNLARFINHSCNPELLCQGDSQWRGRRR</sequence>
<evidence type="ECO:0000256" key="9">
    <source>
        <dbReference type="SAM" id="MobiDB-lite"/>
    </source>
</evidence>
<evidence type="ECO:0000256" key="2">
    <source>
        <dbReference type="ARBA" id="ARBA00012182"/>
    </source>
</evidence>
<keyword evidence="4 11" id="KW-0808">Transferase</keyword>
<evidence type="ECO:0000256" key="3">
    <source>
        <dbReference type="ARBA" id="ARBA00022603"/>
    </source>
</evidence>
<evidence type="ECO:0000256" key="7">
    <source>
        <dbReference type="ARBA" id="ARBA00023242"/>
    </source>
</evidence>
<reference evidence="11" key="1">
    <citation type="journal article" date="2015" name="PLoS Negl. Trop. Dis.">
        <title>Deep Sequencing Analysis of the Ixodes ricinus Haemocytome.</title>
        <authorList>
            <person name="Kotsyfakis M."/>
            <person name="Kopacek P."/>
            <person name="Franta Z."/>
            <person name="Pedra J.H."/>
            <person name="Ribeiro J.M."/>
        </authorList>
    </citation>
    <scope>NUCLEOTIDE SEQUENCE</scope>
</reference>
<proteinExistence type="evidence at transcript level"/>
<dbReference type="Gene3D" id="2.170.270.10">
    <property type="entry name" value="SET domain"/>
    <property type="match status" value="1"/>
</dbReference>
<keyword evidence="6" id="KW-0156">Chromatin regulator</keyword>
<keyword evidence="5" id="KW-0949">S-adenosyl-L-methionine</keyword>
<dbReference type="InterPro" id="IPR001214">
    <property type="entry name" value="SET_dom"/>
</dbReference>
<protein>
    <recommendedName>
        <fullName evidence="2">[histone H3]-lysine(4) N-trimethyltransferase</fullName>
        <ecNumber evidence="2">2.1.1.354</ecNumber>
    </recommendedName>
</protein>
<dbReference type="PANTHER" id="PTHR45814:SF2">
    <property type="entry name" value="HISTONE-LYSINE N-METHYLTRANSFERASE SETD1"/>
    <property type="match status" value="1"/>
</dbReference>
<dbReference type="AlphaFoldDB" id="A0A090XDF8"/>
<dbReference type="PANTHER" id="PTHR45814">
    <property type="entry name" value="HISTONE-LYSINE N-METHYLTRANSFERASE SETD1"/>
    <property type="match status" value="1"/>
</dbReference>
<dbReference type="GO" id="GO:0140999">
    <property type="term" value="F:histone H3K4 trimethyltransferase activity"/>
    <property type="evidence" value="ECO:0007669"/>
    <property type="project" value="UniProtKB-EC"/>
</dbReference>
<evidence type="ECO:0000256" key="1">
    <source>
        <dbReference type="ARBA" id="ARBA00004123"/>
    </source>
</evidence>
<feature type="domain" description="SET" evidence="10">
    <location>
        <begin position="70"/>
        <end position="170"/>
    </location>
</feature>
<evidence type="ECO:0000256" key="5">
    <source>
        <dbReference type="ARBA" id="ARBA00022691"/>
    </source>
</evidence>
<dbReference type="InterPro" id="IPR046341">
    <property type="entry name" value="SET_dom_sf"/>
</dbReference>
<organism evidence="11">
    <name type="scientific">Ixodes ricinus</name>
    <name type="common">Common tick</name>
    <name type="synonym">Acarus ricinus</name>
    <dbReference type="NCBI Taxonomy" id="34613"/>
    <lineage>
        <taxon>Eukaryota</taxon>
        <taxon>Metazoa</taxon>
        <taxon>Ecdysozoa</taxon>
        <taxon>Arthropoda</taxon>
        <taxon>Chelicerata</taxon>
        <taxon>Arachnida</taxon>
        <taxon>Acari</taxon>
        <taxon>Parasitiformes</taxon>
        <taxon>Ixodida</taxon>
        <taxon>Ixodoidea</taxon>
        <taxon>Ixodidae</taxon>
        <taxon>Ixodinae</taxon>
        <taxon>Ixodes</taxon>
    </lineage>
</organism>
<dbReference type="GO" id="GO:0032259">
    <property type="term" value="P:methylation"/>
    <property type="evidence" value="ECO:0007669"/>
    <property type="project" value="UniProtKB-KW"/>
</dbReference>
<dbReference type="Pfam" id="PF00856">
    <property type="entry name" value="SET"/>
    <property type="match status" value="1"/>
</dbReference>
<dbReference type="PROSITE" id="PS50280">
    <property type="entry name" value="SET"/>
    <property type="match status" value="1"/>
</dbReference>
<name>A0A090XDF8_IXORI</name>
<dbReference type="SUPFAM" id="SSF82199">
    <property type="entry name" value="SET domain"/>
    <property type="match status" value="1"/>
</dbReference>
<dbReference type="EC" id="2.1.1.354" evidence="2"/>
<dbReference type="InterPro" id="IPR044570">
    <property type="entry name" value="Set1-like"/>
</dbReference>
<comment type="subcellular location">
    <subcellularLocation>
        <location evidence="1">Nucleus</location>
    </subcellularLocation>
</comment>
<keyword evidence="7" id="KW-0539">Nucleus</keyword>
<evidence type="ECO:0000259" key="10">
    <source>
        <dbReference type="PROSITE" id="PS50280"/>
    </source>
</evidence>
<evidence type="ECO:0000256" key="6">
    <source>
        <dbReference type="ARBA" id="ARBA00022853"/>
    </source>
</evidence>
<keyword evidence="3 11" id="KW-0489">Methyltransferase</keyword>
<evidence type="ECO:0000313" key="11">
    <source>
        <dbReference type="EMBL" id="JAC93915.1"/>
    </source>
</evidence>
<accession>A0A090XDF8</accession>
<dbReference type="GO" id="GO:0048188">
    <property type="term" value="C:Set1C/COMPASS complex"/>
    <property type="evidence" value="ECO:0007669"/>
    <property type="project" value="TreeGrafter"/>
</dbReference>